<organism evidence="7 8">
    <name type="scientific">Heracleum sosnowskyi</name>
    <dbReference type="NCBI Taxonomy" id="360622"/>
    <lineage>
        <taxon>Eukaryota</taxon>
        <taxon>Viridiplantae</taxon>
        <taxon>Streptophyta</taxon>
        <taxon>Embryophyta</taxon>
        <taxon>Tracheophyta</taxon>
        <taxon>Spermatophyta</taxon>
        <taxon>Magnoliopsida</taxon>
        <taxon>eudicotyledons</taxon>
        <taxon>Gunneridae</taxon>
        <taxon>Pentapetalae</taxon>
        <taxon>asterids</taxon>
        <taxon>campanulids</taxon>
        <taxon>Apiales</taxon>
        <taxon>Apiaceae</taxon>
        <taxon>Apioideae</taxon>
        <taxon>apioid superclade</taxon>
        <taxon>Tordylieae</taxon>
        <taxon>Tordyliinae</taxon>
        <taxon>Heracleum</taxon>
    </lineage>
</organism>
<evidence type="ECO:0000256" key="4">
    <source>
        <dbReference type="ARBA" id="ARBA00022807"/>
    </source>
</evidence>
<accession>A0AAD8HLS4</accession>
<dbReference type="InterPro" id="IPR038765">
    <property type="entry name" value="Papain-like_cys_pep_sf"/>
</dbReference>
<name>A0AAD8HLS4_9APIA</name>
<feature type="region of interest" description="Disordered" evidence="5">
    <location>
        <begin position="393"/>
        <end position="466"/>
    </location>
</feature>
<dbReference type="SUPFAM" id="SSF54001">
    <property type="entry name" value="Cysteine proteinases"/>
    <property type="match status" value="1"/>
</dbReference>
<feature type="compositionally biased region" description="Basic and acidic residues" evidence="5">
    <location>
        <begin position="439"/>
        <end position="451"/>
    </location>
</feature>
<feature type="compositionally biased region" description="Basic residues" evidence="5">
    <location>
        <begin position="514"/>
        <end position="530"/>
    </location>
</feature>
<keyword evidence="4" id="KW-0788">Thiol protease</keyword>
<dbReference type="PROSITE" id="PS50600">
    <property type="entry name" value="ULP_PROTEASE"/>
    <property type="match status" value="1"/>
</dbReference>
<proteinExistence type="inferred from homology"/>
<feature type="compositionally biased region" description="Basic and acidic residues" evidence="5">
    <location>
        <begin position="531"/>
        <end position="540"/>
    </location>
</feature>
<evidence type="ECO:0000313" key="8">
    <source>
        <dbReference type="Proteomes" id="UP001237642"/>
    </source>
</evidence>
<dbReference type="PANTHER" id="PTHR46915">
    <property type="entry name" value="UBIQUITIN-LIKE PROTEASE 4-RELATED"/>
    <property type="match status" value="1"/>
</dbReference>
<dbReference type="GO" id="GO:0008234">
    <property type="term" value="F:cysteine-type peptidase activity"/>
    <property type="evidence" value="ECO:0007669"/>
    <property type="project" value="UniProtKB-KW"/>
</dbReference>
<sequence length="710" mass="83319">MLCEMLSLSILDRYISALDVIIVHCRRSSLRLSARRMTSSTTKSGKRKRPVSRINSEQLSTTEFEAYVQIVWKKIPITLRYRCLCIDSLYFKAYMERNKRENVISWMVRDGSFAQRYVFVPICQANHWSLLILCNFGKDFNNTARPCILLLDSLETREENIEPDVRKFVFAMYKKWKPESSSQHIHNIPFRKPKVPQQKDGNRCGYYVIFFIYRFLLDCMDEFNIDNDYPSFMTRDLFTQSEFDSFSENLSYVWQDVAYEDIQNAFYTEENAMKEDIAEKKGDDINKQTALVLYTPESSQEKDNIAQCDNINEETAIVLYTPESSQEKINIAHVDEVKVQKKILKIKVKSVDVRRSPRLATPDAKRRAIEIEPVQLHGSRRSVTEAVKRRRIKTTPPMDARGTRSVARKGKKVEQRSTSKKGKKVEHVEYVTSSDAETESEHEVKVIEKSKRTAKRKRSEMDDKRKKVEHLECIISTDAETESEQEVEEIKKARKRSVTRKTNRRDVHNESSKRKTSKKKNDKTGKKKRNEGKQHIEMPKKLKLRAHPSKFSKAMENLSTDQKQWIKDVGFEDLLSFSFRHIPNEMARHVVWFYDPYHNWLNLTDKKVIRITEDEVHRVLGLPKGSMKVIIGPANTETLEEWRDQYPERKARHKITELSVMKAITRTWELNLKFKQNFMVLMYNLFIRCTTGSYVSQDVLKLVGSFDEVS</sequence>
<evidence type="ECO:0000256" key="5">
    <source>
        <dbReference type="SAM" id="MobiDB-lite"/>
    </source>
</evidence>
<dbReference type="Gene3D" id="3.40.395.10">
    <property type="entry name" value="Adenoviral Proteinase, Chain A"/>
    <property type="match status" value="1"/>
</dbReference>
<dbReference type="PANTHER" id="PTHR46915:SF6">
    <property type="entry name" value="CYSTEINE PROTEINASES SUPERFAMILY PROTEIN"/>
    <property type="match status" value="1"/>
</dbReference>
<feature type="domain" description="Ubiquitin-like protease family profile" evidence="6">
    <location>
        <begin position="30"/>
        <end position="215"/>
    </location>
</feature>
<evidence type="ECO:0000313" key="7">
    <source>
        <dbReference type="EMBL" id="KAK1368996.1"/>
    </source>
</evidence>
<keyword evidence="2" id="KW-0645">Protease</keyword>
<comment type="caution">
    <text evidence="7">The sequence shown here is derived from an EMBL/GenBank/DDBJ whole genome shotgun (WGS) entry which is preliminary data.</text>
</comment>
<dbReference type="Pfam" id="PF02902">
    <property type="entry name" value="Peptidase_C48"/>
    <property type="match status" value="1"/>
</dbReference>
<evidence type="ECO:0000256" key="3">
    <source>
        <dbReference type="ARBA" id="ARBA00022801"/>
    </source>
</evidence>
<dbReference type="InterPro" id="IPR003653">
    <property type="entry name" value="Peptidase_C48_C"/>
</dbReference>
<comment type="similarity">
    <text evidence="1">Belongs to the peptidase C48 family.</text>
</comment>
<protein>
    <recommendedName>
        <fullName evidence="6">Ubiquitin-like protease family profile domain-containing protein</fullName>
    </recommendedName>
</protein>
<reference evidence="7" key="2">
    <citation type="submission" date="2023-05" db="EMBL/GenBank/DDBJ databases">
        <authorList>
            <person name="Schelkunov M.I."/>
        </authorList>
    </citation>
    <scope>NUCLEOTIDE SEQUENCE</scope>
    <source>
        <strain evidence="7">Hsosn_3</strain>
        <tissue evidence="7">Leaf</tissue>
    </source>
</reference>
<dbReference type="GO" id="GO:0006508">
    <property type="term" value="P:proteolysis"/>
    <property type="evidence" value="ECO:0007669"/>
    <property type="project" value="UniProtKB-KW"/>
</dbReference>
<evidence type="ECO:0000259" key="6">
    <source>
        <dbReference type="PROSITE" id="PS50600"/>
    </source>
</evidence>
<keyword evidence="8" id="KW-1185">Reference proteome</keyword>
<feature type="compositionally biased region" description="Basic residues" evidence="5">
    <location>
        <begin position="492"/>
        <end position="503"/>
    </location>
</feature>
<dbReference type="Proteomes" id="UP001237642">
    <property type="component" value="Unassembled WGS sequence"/>
</dbReference>
<gene>
    <name evidence="7" type="ORF">POM88_035088</name>
</gene>
<feature type="region of interest" description="Disordered" evidence="5">
    <location>
        <begin position="480"/>
        <end position="540"/>
    </location>
</feature>
<dbReference type="GO" id="GO:0016926">
    <property type="term" value="P:protein desumoylation"/>
    <property type="evidence" value="ECO:0007669"/>
    <property type="project" value="UniProtKB-ARBA"/>
</dbReference>
<keyword evidence="3" id="KW-0378">Hydrolase</keyword>
<evidence type="ECO:0000256" key="2">
    <source>
        <dbReference type="ARBA" id="ARBA00022670"/>
    </source>
</evidence>
<feature type="compositionally biased region" description="Basic and acidic residues" evidence="5">
    <location>
        <begin position="504"/>
        <end position="513"/>
    </location>
</feature>
<dbReference type="EMBL" id="JAUIZM010000008">
    <property type="protein sequence ID" value="KAK1368996.1"/>
    <property type="molecule type" value="Genomic_DNA"/>
</dbReference>
<dbReference type="AlphaFoldDB" id="A0AAD8HLS4"/>
<evidence type="ECO:0000256" key="1">
    <source>
        <dbReference type="ARBA" id="ARBA00005234"/>
    </source>
</evidence>
<reference evidence="7" key="1">
    <citation type="submission" date="2023-02" db="EMBL/GenBank/DDBJ databases">
        <title>Genome of toxic invasive species Heracleum sosnowskyi carries increased number of genes despite the absence of recent whole-genome duplications.</title>
        <authorList>
            <person name="Schelkunov M."/>
            <person name="Shtratnikova V."/>
            <person name="Makarenko M."/>
            <person name="Klepikova A."/>
            <person name="Omelchenko D."/>
            <person name="Novikova G."/>
            <person name="Obukhova E."/>
            <person name="Bogdanov V."/>
            <person name="Penin A."/>
            <person name="Logacheva M."/>
        </authorList>
    </citation>
    <scope>NUCLEOTIDE SEQUENCE</scope>
    <source>
        <strain evidence="7">Hsosn_3</strain>
        <tissue evidence="7">Leaf</tissue>
    </source>
</reference>